<evidence type="ECO:0000313" key="1">
    <source>
        <dbReference type="Proteomes" id="UP000887540"/>
    </source>
</evidence>
<evidence type="ECO:0000313" key="2">
    <source>
        <dbReference type="WBParaSite" id="ACRNAN_scaffold13481.g25494.t1"/>
    </source>
</evidence>
<dbReference type="AlphaFoldDB" id="A0A914CSG0"/>
<dbReference type="WBParaSite" id="ACRNAN_scaffold13481.g25494.t1">
    <property type="protein sequence ID" value="ACRNAN_scaffold13481.g25494.t1"/>
    <property type="gene ID" value="ACRNAN_scaffold13481.g25494"/>
</dbReference>
<proteinExistence type="predicted"/>
<reference evidence="2" key="1">
    <citation type="submission" date="2022-11" db="UniProtKB">
        <authorList>
            <consortium name="WormBaseParasite"/>
        </authorList>
    </citation>
    <scope>IDENTIFICATION</scope>
</reference>
<name>A0A914CSG0_9BILA</name>
<keyword evidence="1" id="KW-1185">Reference proteome</keyword>
<dbReference type="Proteomes" id="UP000887540">
    <property type="component" value="Unplaced"/>
</dbReference>
<organism evidence="1 2">
    <name type="scientific">Acrobeloides nanus</name>
    <dbReference type="NCBI Taxonomy" id="290746"/>
    <lineage>
        <taxon>Eukaryota</taxon>
        <taxon>Metazoa</taxon>
        <taxon>Ecdysozoa</taxon>
        <taxon>Nematoda</taxon>
        <taxon>Chromadorea</taxon>
        <taxon>Rhabditida</taxon>
        <taxon>Tylenchina</taxon>
        <taxon>Cephalobomorpha</taxon>
        <taxon>Cephaloboidea</taxon>
        <taxon>Cephalobidae</taxon>
        <taxon>Acrobeloides</taxon>
    </lineage>
</organism>
<sequence length="116" mass="13282">MAVTAEIVWLAKYELIASSTVEARLLERGGLDLDELVWTTDSTSFELELGLEGLLWISAFTTDLELDRLWDLDQRWLELDFWFGMALELDLRMTKADVTLTETVSFLGLTDEGSRF</sequence>
<accession>A0A914CSG0</accession>
<protein>
    <submittedName>
        <fullName evidence="2">Uncharacterized protein</fullName>
    </submittedName>
</protein>